<accession>A0AAD4S850</accession>
<evidence type="ECO:0000256" key="2">
    <source>
        <dbReference type="ARBA" id="ARBA00013184"/>
    </source>
</evidence>
<evidence type="ECO:0000256" key="5">
    <source>
        <dbReference type="ARBA" id="ARBA00022771"/>
    </source>
</evidence>
<reference evidence="14" key="1">
    <citation type="submission" date="2022-04" db="EMBL/GenBank/DDBJ databases">
        <title>A functionally conserved STORR gene fusion in Papaver species that diverged 16.8 million years ago.</title>
        <authorList>
            <person name="Catania T."/>
        </authorList>
    </citation>
    <scope>NUCLEOTIDE SEQUENCE</scope>
    <source>
        <strain evidence="14">S-188037</strain>
    </source>
</reference>
<dbReference type="InterPro" id="IPR019786">
    <property type="entry name" value="Zinc_finger_PHD-type_CS"/>
</dbReference>
<evidence type="ECO:0000256" key="7">
    <source>
        <dbReference type="ARBA" id="ARBA00023015"/>
    </source>
</evidence>
<evidence type="ECO:0000259" key="12">
    <source>
        <dbReference type="PROSITE" id="PS50016"/>
    </source>
</evidence>
<dbReference type="GO" id="GO:0004402">
    <property type="term" value="F:histone acetyltransferase activity"/>
    <property type="evidence" value="ECO:0007669"/>
    <property type="project" value="InterPro"/>
</dbReference>
<dbReference type="SMART" id="SM01250">
    <property type="entry name" value="KAT11"/>
    <property type="match status" value="1"/>
</dbReference>
<keyword evidence="15" id="KW-1185">Reference proteome</keyword>
<dbReference type="Proteomes" id="UP001202328">
    <property type="component" value="Unassembled WGS sequence"/>
</dbReference>
<dbReference type="EC" id="2.3.1.48" evidence="2"/>
<dbReference type="Pfam" id="PF00628">
    <property type="entry name" value="PHD"/>
    <property type="match status" value="1"/>
</dbReference>
<evidence type="ECO:0000256" key="1">
    <source>
        <dbReference type="ARBA" id="ARBA00004123"/>
    </source>
</evidence>
<dbReference type="GO" id="GO:0031490">
    <property type="term" value="F:chromatin DNA binding"/>
    <property type="evidence" value="ECO:0007669"/>
    <property type="project" value="TreeGrafter"/>
</dbReference>
<sequence length="1068" mass="122615">MLGIGKPNSTNSEEKKNWDNSSRTVLVNDAPPPRNWAVMPQLNGFNFTNTNQSRWREEDPGICNMRISIRSQIEIILSSRIINKSDQFTQAKFRNFCNGVEDKLFKEASSKAEYVDGATLKNRIRVAVDSIKSQISRKRRSMEIISNQEQNYWCQQRNYLLDQQQFPVQEVVVSPNNNMSGLLVDDRLEGSVRMSPTNSYQDCGEFVNPQFQNYQHKQNHIQSPALSKFNCNGGDAVSSRNCIDGLAKSSMNAIGLVWYQQQELELNRIVHNNFETHQVTAQHNAWKANAPFTFDAGISAKPGEATCQTSKVDGGISPALEFFFKRRKIDNLPLSINITDHASGEMHPQRVDTFSGYVVPPEWKPIHLHDSPQRSLQKHQQWMSYEPSITKVDMNKLFDSALSRELVDSNKQEPILRNILYKGKAEEEKSLHSQKDEDFWSKNLCPKYVIKEPDRHIETPIGQAEITEVDKSVGSDQLKIRGASLTETFTPDQLKVHLETLKQWVGETQPKIDEKLAMGQWKNDNACQLCGVEKLFFAVGCFLCGKVFKKMDTYHSALKFGMECRVCNKCFKKNEGEKLSVPGLHINQGKLSLDTDHRYQETFVQCDRCNGWQHHTCALFNNEMNIGEKAEYICPKCSIKEIKNGLRVPLDQSVIPGATDLPTTELSDFIEDRLLSCLKKERDARAKSMGKNSDEDLGAEDLVVRVVLSVEKKLLVKQEFLDVFKEENYPKELPYRSKFILLFQKIDGVDVCLFGMYVQEYGSKCAHPNQRSIYISYLDSVKYFRPDGIKTATGESLRTLVYQQILVGYLDYCRKRGFSRCYIWSCPPSKTDNYIFNCHPEIQKSPKLGTLRDWYGEMLRKAAKENIVASVTNLYDYFFAPHGEQKVTAARLPYFDGDYWPLIAEDLLKKRVKDKPTPIRKARKQKPSFEAVECTDTSGDSPVGDQLMQDLGKEIRKKKENFIVVDLETQHMAEEDTDQDEDKVIEGHIFDGRYNFLDFCMQNHYQFDNLQRAKHSSMMILYYLHNPSAYIQKRTCPNGVNPQIIQQEIRPQGKGKGSKSRLFNHMKL</sequence>
<feature type="domain" description="PHD-type" evidence="12">
    <location>
        <begin position="561"/>
        <end position="640"/>
    </location>
</feature>
<evidence type="ECO:0000256" key="4">
    <source>
        <dbReference type="ARBA" id="ARBA00022723"/>
    </source>
</evidence>
<dbReference type="SUPFAM" id="SSF57903">
    <property type="entry name" value="FYVE/PHD zinc finger"/>
    <property type="match status" value="1"/>
</dbReference>
<evidence type="ECO:0000313" key="14">
    <source>
        <dbReference type="EMBL" id="KAI3874796.1"/>
    </source>
</evidence>
<evidence type="ECO:0000259" key="13">
    <source>
        <dbReference type="PROSITE" id="PS51727"/>
    </source>
</evidence>
<dbReference type="PANTHER" id="PTHR13808:SF53">
    <property type="entry name" value="HISTONE ACETYLTRANSFERASE HAC2"/>
    <property type="match status" value="1"/>
</dbReference>
<keyword evidence="8" id="KW-0804">Transcription</keyword>
<dbReference type="Pfam" id="PF08214">
    <property type="entry name" value="HAT_KAT11"/>
    <property type="match status" value="1"/>
</dbReference>
<dbReference type="GO" id="GO:0005667">
    <property type="term" value="C:transcription regulator complex"/>
    <property type="evidence" value="ECO:0007669"/>
    <property type="project" value="TreeGrafter"/>
</dbReference>
<keyword evidence="7" id="KW-0805">Transcription regulation</keyword>
<dbReference type="InterPro" id="IPR011011">
    <property type="entry name" value="Znf_FYVE_PHD"/>
</dbReference>
<comment type="caution">
    <text evidence="14">The sequence shown here is derived from an EMBL/GenBank/DDBJ whole genome shotgun (WGS) entry which is preliminary data.</text>
</comment>
<dbReference type="PROSITE" id="PS51727">
    <property type="entry name" value="CBP_P300_HAT"/>
    <property type="match status" value="1"/>
</dbReference>
<keyword evidence="3" id="KW-0808">Transferase</keyword>
<dbReference type="InterPro" id="IPR031162">
    <property type="entry name" value="CBP_P300_HAT"/>
</dbReference>
<dbReference type="InterPro" id="IPR019787">
    <property type="entry name" value="Znf_PHD-finger"/>
</dbReference>
<protein>
    <recommendedName>
        <fullName evidence="2">histone acetyltransferase</fullName>
        <ecNumber evidence="2">2.3.1.48</ecNumber>
    </recommendedName>
</protein>
<dbReference type="InterPro" id="IPR013178">
    <property type="entry name" value="Histone_AcTrfase_Rtt109/CBP"/>
</dbReference>
<dbReference type="InterPro" id="IPR001965">
    <property type="entry name" value="Znf_PHD"/>
</dbReference>
<dbReference type="PROSITE" id="PS50016">
    <property type="entry name" value="ZF_PHD_2"/>
    <property type="match status" value="1"/>
</dbReference>
<keyword evidence="6" id="KW-0862">Zinc</keyword>
<evidence type="ECO:0000256" key="10">
    <source>
        <dbReference type="PROSITE-ProRule" id="PRU00146"/>
    </source>
</evidence>
<organism evidence="14 15">
    <name type="scientific">Papaver atlanticum</name>
    <dbReference type="NCBI Taxonomy" id="357466"/>
    <lineage>
        <taxon>Eukaryota</taxon>
        <taxon>Viridiplantae</taxon>
        <taxon>Streptophyta</taxon>
        <taxon>Embryophyta</taxon>
        <taxon>Tracheophyta</taxon>
        <taxon>Spermatophyta</taxon>
        <taxon>Magnoliopsida</taxon>
        <taxon>Ranunculales</taxon>
        <taxon>Papaveraceae</taxon>
        <taxon>Papaveroideae</taxon>
        <taxon>Papaver</taxon>
    </lineage>
</organism>
<evidence type="ECO:0000256" key="11">
    <source>
        <dbReference type="SAM" id="MobiDB-lite"/>
    </source>
</evidence>
<evidence type="ECO:0000256" key="3">
    <source>
        <dbReference type="ARBA" id="ARBA00022679"/>
    </source>
</evidence>
<gene>
    <name evidence="14" type="ORF">MKW98_019369</name>
</gene>
<dbReference type="GO" id="GO:0045944">
    <property type="term" value="P:positive regulation of transcription by RNA polymerase II"/>
    <property type="evidence" value="ECO:0007669"/>
    <property type="project" value="TreeGrafter"/>
</dbReference>
<dbReference type="AlphaFoldDB" id="A0AAD4S850"/>
<keyword evidence="4" id="KW-0479">Metal-binding</keyword>
<dbReference type="Gene3D" id="3.30.40.10">
    <property type="entry name" value="Zinc/RING finger domain, C3HC4 (zinc finger)"/>
    <property type="match status" value="1"/>
</dbReference>
<dbReference type="GO" id="GO:0000123">
    <property type="term" value="C:histone acetyltransferase complex"/>
    <property type="evidence" value="ECO:0007669"/>
    <property type="project" value="TreeGrafter"/>
</dbReference>
<dbReference type="EMBL" id="JAJJMB010012638">
    <property type="protein sequence ID" value="KAI3874796.1"/>
    <property type="molecule type" value="Genomic_DNA"/>
</dbReference>
<evidence type="ECO:0000256" key="9">
    <source>
        <dbReference type="ARBA" id="ARBA00023242"/>
    </source>
</evidence>
<evidence type="ECO:0000256" key="8">
    <source>
        <dbReference type="ARBA" id="ARBA00023163"/>
    </source>
</evidence>
<keyword evidence="9" id="KW-0539">Nucleus</keyword>
<feature type="region of interest" description="Disordered" evidence="11">
    <location>
        <begin position="1"/>
        <end position="33"/>
    </location>
</feature>
<dbReference type="InterPro" id="IPR013083">
    <property type="entry name" value="Znf_RING/FYVE/PHD"/>
</dbReference>
<feature type="region of interest" description="Disordered" evidence="11">
    <location>
        <begin position="919"/>
        <end position="945"/>
    </location>
</feature>
<dbReference type="GO" id="GO:0008270">
    <property type="term" value="F:zinc ion binding"/>
    <property type="evidence" value="ECO:0007669"/>
    <property type="project" value="UniProtKB-KW"/>
</dbReference>
<dbReference type="PANTHER" id="PTHR13808">
    <property type="entry name" value="CBP/P300-RELATED"/>
    <property type="match status" value="1"/>
</dbReference>
<comment type="subcellular location">
    <subcellularLocation>
        <location evidence="1">Nucleus</location>
    </subcellularLocation>
</comment>
<evidence type="ECO:0000313" key="15">
    <source>
        <dbReference type="Proteomes" id="UP001202328"/>
    </source>
</evidence>
<dbReference type="SMART" id="SM00249">
    <property type="entry name" value="PHD"/>
    <property type="match status" value="1"/>
</dbReference>
<keyword evidence="5 10" id="KW-0863">Zinc-finger</keyword>
<dbReference type="GO" id="GO:0005634">
    <property type="term" value="C:nucleus"/>
    <property type="evidence" value="ECO:0007669"/>
    <property type="project" value="UniProtKB-SubCell"/>
</dbReference>
<proteinExistence type="predicted"/>
<feature type="domain" description="CBP/p300-type HAT" evidence="13">
    <location>
        <begin position="655"/>
        <end position="1029"/>
    </location>
</feature>
<dbReference type="PROSITE" id="PS01359">
    <property type="entry name" value="ZF_PHD_1"/>
    <property type="match status" value="1"/>
</dbReference>
<evidence type="ECO:0000256" key="6">
    <source>
        <dbReference type="ARBA" id="ARBA00022833"/>
    </source>
</evidence>
<dbReference type="GO" id="GO:0003713">
    <property type="term" value="F:transcription coactivator activity"/>
    <property type="evidence" value="ECO:0007669"/>
    <property type="project" value="TreeGrafter"/>
</dbReference>
<name>A0AAD4S850_9MAGN</name>